<dbReference type="MGI" id="MGI:1922852">
    <property type="gene designation" value="1810062O18Rik"/>
</dbReference>
<keyword evidence="1" id="KW-0732">Signal</keyword>
<reference evidence="2" key="7">
    <citation type="journal article" date="2005" name="Science">
        <title>The Transcriptional Landscape of the Mammalian Genome.</title>
        <authorList>
            <consortium name="The FANTOM Consortium"/>
            <consortium name="Riken Genome Exploration Research Group and Genome Science Group (Genome Network Project Core Group)"/>
        </authorList>
    </citation>
    <scope>NUCLEOTIDE SEQUENCE</scope>
    <source>
        <strain evidence="2">C57BL/6J</strain>
        <tissue evidence="2">Pancreas</tissue>
    </source>
</reference>
<accession>Q9D8K6</accession>
<reference evidence="2" key="8">
    <citation type="journal article" date="2005" name="Science">
        <title>Antisense Transcription in the Mammalian Transcriptome.</title>
        <authorList>
            <consortium name="RIKEN Genome Exploration Research Group and Genome Science Group (Genome Network Project Core Group) and the FANTOM Consortium"/>
        </authorList>
    </citation>
    <scope>NUCLEOTIDE SEQUENCE</scope>
    <source>
        <strain evidence="2">C57BL/6J</strain>
        <tissue evidence="2">Pancreas</tissue>
    </source>
</reference>
<dbReference type="AlphaFoldDB" id="Q9D8K6"/>
<sequence>MSVYLVCFWCLWRPEKGIGCPGTGNADGCEAPYGCWKSNPGPLEDHSCSWARLTTSSCSSSNSLLEVTSPSEIEAKKINYHTSRIKANYLLTLWSRCHFPLELSLSSLFQIPFH</sequence>
<dbReference type="AGR" id="MGI:1922852"/>
<reference evidence="2" key="2">
    <citation type="journal article" date="2000" name="Genome Res.">
        <title>Normalization and subtraction of cap-trapper-selected cDNAs to prepare full-length cDNA libraries for rapid discovery of new genes.</title>
        <authorList>
            <person name="Carninci P."/>
            <person name="Shibata Y."/>
            <person name="Hayatsu N."/>
            <person name="Sugahara Y."/>
            <person name="Shibata K."/>
            <person name="Itoh M."/>
            <person name="Konno H."/>
            <person name="Okazaki Y."/>
            <person name="Muramatsu M."/>
            <person name="Hayashizaki Y."/>
        </authorList>
    </citation>
    <scope>NUCLEOTIDE SEQUENCE</scope>
    <source>
        <strain evidence="2">C57BL/6J</strain>
        <tissue evidence="2">Pancreas</tissue>
    </source>
</reference>
<name>Q9D8K6_MOUSE</name>
<organism evidence="2">
    <name type="scientific">Mus musculus</name>
    <name type="common">Mouse</name>
    <dbReference type="NCBI Taxonomy" id="10090"/>
    <lineage>
        <taxon>Eukaryota</taxon>
        <taxon>Metazoa</taxon>
        <taxon>Chordata</taxon>
        <taxon>Craniata</taxon>
        <taxon>Vertebrata</taxon>
        <taxon>Euteleostomi</taxon>
        <taxon>Mammalia</taxon>
        <taxon>Eutheria</taxon>
        <taxon>Euarchontoglires</taxon>
        <taxon>Glires</taxon>
        <taxon>Rodentia</taxon>
        <taxon>Myomorpha</taxon>
        <taxon>Muroidea</taxon>
        <taxon>Muridae</taxon>
        <taxon>Murinae</taxon>
        <taxon>Mus</taxon>
        <taxon>Mus</taxon>
    </lineage>
</organism>
<feature type="chain" id="PRO_5004325093" evidence="1">
    <location>
        <begin position="20"/>
        <end position="114"/>
    </location>
</feature>
<dbReference type="EMBL" id="AK007938">
    <property type="protein sequence ID" value="BAB25363.1"/>
    <property type="molecule type" value="mRNA"/>
</dbReference>
<proteinExistence type="evidence at transcript level"/>
<feature type="signal peptide" evidence="1">
    <location>
        <begin position="1"/>
        <end position="19"/>
    </location>
</feature>
<protein>
    <submittedName>
        <fullName evidence="2">Uncharacterized protein</fullName>
    </submittedName>
</protein>
<reference evidence="2" key="6">
    <citation type="journal article" date="2002" name="Nature">
        <title>Analysis of the mouse transcriptome based on functional annotation of 60,770 full-length cDNAs.</title>
        <authorList>
            <consortium name="The FANTOM Consortium and the RIKEN Genome Exploration Research Group Phase I and II Team"/>
        </authorList>
    </citation>
    <scope>NUCLEOTIDE SEQUENCE</scope>
    <source>
        <strain evidence="2">C57BL/6J</strain>
        <tissue evidence="2">Pancreas</tissue>
    </source>
</reference>
<gene>
    <name evidence="3" type="primary">1810062O18Rik</name>
</gene>
<evidence type="ECO:0000313" key="3">
    <source>
        <dbReference type="MGI" id="MGI:1922852"/>
    </source>
</evidence>
<reference evidence="2" key="5">
    <citation type="journal article" date="2001" name="Nature">
        <title>Functional annotation of a full-length mouse cDNA collection.</title>
        <authorList>
            <consortium name="The RIKEN Genome Exploration Research Group Phase II Team and the FANTOM Consortium"/>
        </authorList>
    </citation>
    <scope>NUCLEOTIDE SEQUENCE</scope>
    <source>
        <strain evidence="2">C57BL/6J</strain>
        <tissue evidence="2">Pancreas</tissue>
    </source>
</reference>
<reference evidence="2" key="1">
    <citation type="journal article" date="1999" name="Methods Enzymol.">
        <title>High-efficiency full-length cDNA cloning.</title>
        <authorList>
            <person name="Carninci P."/>
            <person name="Hayashizaki Y."/>
        </authorList>
    </citation>
    <scope>NUCLEOTIDE SEQUENCE</scope>
    <source>
        <strain evidence="2">C57BL/6J</strain>
        <tissue evidence="2">Pancreas</tissue>
    </source>
</reference>
<reference evidence="2" key="3">
    <citation type="journal article" date="2000" name="Genome Res.">
        <title>RIKEN integrated sequence analysis (RISA) system--384-format sequencing pipeline with 384 multicapillary sequencer.</title>
        <authorList>
            <person name="Shibata K."/>
            <person name="Itoh M."/>
            <person name="Aizawa K."/>
            <person name="Nagaoka S."/>
            <person name="Sasaki N."/>
            <person name="Carninci P."/>
            <person name="Konno H."/>
            <person name="Akiyama J."/>
            <person name="Nishi K."/>
            <person name="Kitsunai T."/>
            <person name="Tashiro H."/>
            <person name="Itoh M."/>
            <person name="Sumi N."/>
            <person name="Ishii Y."/>
            <person name="Nakamura S."/>
            <person name="Hazama M."/>
            <person name="Nishine T."/>
            <person name="Harada A."/>
            <person name="Yamamoto R."/>
            <person name="Matsumoto H."/>
            <person name="Sakaguchi S."/>
            <person name="Ikegami T."/>
            <person name="Kashiwagi K."/>
            <person name="Fujiwake S."/>
            <person name="Inoue K."/>
            <person name="Togawa Y."/>
            <person name="Izawa M."/>
            <person name="Ohara E."/>
            <person name="Watahiki M."/>
            <person name="Yoneda Y."/>
            <person name="Ishikawa T."/>
            <person name="Ozawa K."/>
            <person name="Tanaka T."/>
            <person name="Matsuura S."/>
            <person name="Kawai J."/>
            <person name="Okazaki Y."/>
            <person name="Muramatsu M."/>
            <person name="Inoue Y."/>
            <person name="Kira A."/>
            <person name="Hayashizaki Y."/>
        </authorList>
    </citation>
    <scope>NUCLEOTIDE SEQUENCE</scope>
    <source>
        <strain evidence="2">C57BL/6J</strain>
        <tissue evidence="2">Pancreas</tissue>
    </source>
</reference>
<reference evidence="2" key="4">
    <citation type="submission" date="2000-07" db="EMBL/GenBank/DDBJ databases">
        <authorList>
            <person name="Adachi J."/>
            <person name="Aizawa K."/>
            <person name="Akahira S."/>
            <person name="Akimura T."/>
            <person name="Arai A."/>
            <person name="Aono H."/>
            <person name="Arakawa T."/>
            <person name="Bono H."/>
            <person name="Carninci P."/>
            <person name="Fukuda S."/>
            <person name="Fukunishi Y."/>
            <person name="Furuno M."/>
            <person name="Hanagaki T."/>
            <person name="Hara A."/>
            <person name="Hayatsu N."/>
            <person name="Hiramoto K."/>
            <person name="Hiraoka T."/>
            <person name="Hori F."/>
            <person name="Imotani K."/>
            <person name="Ishii Y."/>
            <person name="Itoh M."/>
            <person name="Izawa M."/>
            <person name="Kasukawa T."/>
            <person name="Kato H."/>
            <person name="Kawai J."/>
            <person name="Kojima Y."/>
            <person name="Konno H."/>
            <person name="Kouda M."/>
            <person name="Koya S."/>
            <person name="Kurihara C."/>
            <person name="Matsuyama T."/>
            <person name="Miyazaki A."/>
            <person name="Nishi K."/>
            <person name="Nomura K."/>
            <person name="Numazaki R."/>
            <person name="Ohno M."/>
            <person name="Okazaki Y."/>
            <person name="Okido T."/>
            <person name="Owa C."/>
            <person name="Saito H."/>
            <person name="Saito R."/>
            <person name="Sakai C."/>
            <person name="Sakai K."/>
            <person name="Sano H."/>
            <person name="Sasaki D."/>
            <person name="Shibata K."/>
            <person name="Shibata Y."/>
            <person name="Shinagawa A."/>
            <person name="Shiraki T."/>
            <person name="Sogabe Y."/>
            <person name="Suzuki H."/>
            <person name="Tagami M."/>
            <person name="Tagawa A."/>
            <person name="Takahashi F."/>
            <person name="Tanaka T."/>
            <person name="Tejima Y."/>
            <person name="Toya T."/>
            <person name="Yamamura T."/>
            <person name="Yasunishi A."/>
            <person name="Yoshida K."/>
            <person name="Yoshino M."/>
            <person name="Muramatsu M."/>
            <person name="Hayashizaki Y."/>
        </authorList>
    </citation>
    <scope>NUCLEOTIDE SEQUENCE</scope>
    <source>
        <strain evidence="2">C57BL/6J</strain>
        <tissue evidence="2">Pancreas</tissue>
    </source>
</reference>
<evidence type="ECO:0000256" key="1">
    <source>
        <dbReference type="SAM" id="SignalP"/>
    </source>
</evidence>
<evidence type="ECO:0000313" key="2">
    <source>
        <dbReference type="EMBL" id="BAB25363.1"/>
    </source>
</evidence>